<dbReference type="EMBL" id="JANFYS010000039">
    <property type="protein sequence ID" value="MCQ4771651.1"/>
    <property type="molecule type" value="Genomic_DNA"/>
</dbReference>
<organism evidence="1 2">
    <name type="scientific">Intestinimonas massiliensis</name>
    <name type="common">ex Afouda et al. 2020</name>
    <dbReference type="NCBI Taxonomy" id="1673721"/>
    <lineage>
        <taxon>Bacteria</taxon>
        <taxon>Bacillati</taxon>
        <taxon>Bacillota</taxon>
        <taxon>Clostridia</taxon>
        <taxon>Eubacteriales</taxon>
        <taxon>Intestinimonas</taxon>
    </lineage>
</organism>
<protein>
    <submittedName>
        <fullName evidence="1">Uncharacterized protein</fullName>
    </submittedName>
</protein>
<proteinExistence type="predicted"/>
<comment type="caution">
    <text evidence="1">The sequence shown here is derived from an EMBL/GenBank/DDBJ whole genome shotgun (WGS) entry which is preliminary data.</text>
</comment>
<evidence type="ECO:0000313" key="1">
    <source>
        <dbReference type="EMBL" id="MCQ4771651.1"/>
    </source>
</evidence>
<gene>
    <name evidence="1" type="ORF">NE579_14485</name>
</gene>
<accession>A0AAW5JNI5</accession>
<evidence type="ECO:0000313" key="2">
    <source>
        <dbReference type="Proteomes" id="UP001204562"/>
    </source>
</evidence>
<reference evidence="1" key="1">
    <citation type="submission" date="2022-06" db="EMBL/GenBank/DDBJ databases">
        <title>Isolation of gut microbiota from human fecal samples.</title>
        <authorList>
            <person name="Pamer E.G."/>
            <person name="Barat B."/>
            <person name="Waligurski E."/>
            <person name="Medina S."/>
            <person name="Paddock L."/>
            <person name="Mostad J."/>
        </authorList>
    </citation>
    <scope>NUCLEOTIDE SEQUENCE</scope>
    <source>
        <strain evidence="1">DFI.9.91</strain>
    </source>
</reference>
<dbReference type="Proteomes" id="UP001204562">
    <property type="component" value="Unassembled WGS sequence"/>
</dbReference>
<dbReference type="AlphaFoldDB" id="A0AAW5JNI5"/>
<sequence>MTIGSHERMKELDSETSCSDDKLDAVCDQYADCKALTYELTHAFISAVYIYDLDNIEIVWKFKDFLTTSEGEYK</sequence>
<name>A0AAW5JNI5_9FIRM</name>
<dbReference type="RefSeq" id="WP_256304760.1">
    <property type="nucleotide sequence ID" value="NZ_JANFYS010000039.1"/>
</dbReference>